<evidence type="ECO:0000256" key="2">
    <source>
        <dbReference type="SAM" id="SignalP"/>
    </source>
</evidence>
<sequence length="341" mass="37372">MSGWDRGILCSFMVLLAGLEPDVVGQSVRYPGPVCAVNGSTLTLPCSFTPIRSFTDTLHRQVLLQIVRVRWCKNHPICQRTTPSVYDSQSQVNHPRYNYLGDLKGNCTLQIRDLQKGDEATLRFRMEANHTGGHFTNQTGVTVTVVDQTSLRINSSSDETQLRSGQTVSLICTSNCSFHQLHVVWFKDGEALSHSGPALNLGPVSAKDSGNYTCALKSSISTRSQPCSLLVNDGNNVPMIVGVVSTGLLALGALILCVFLIKSRAKAAEQKGQRSEGVQVELKCHDNIYRHALELGGHQQEASQTEEDLNYASIQFQNKHQTRRLDGAEDAVIYTSLANRG</sequence>
<keyword evidence="1" id="KW-0812">Transmembrane</keyword>
<dbReference type="InterPro" id="IPR003598">
    <property type="entry name" value="Ig_sub2"/>
</dbReference>
<dbReference type="InterPro" id="IPR003599">
    <property type="entry name" value="Ig_sub"/>
</dbReference>
<dbReference type="Gene3D" id="2.60.40.10">
    <property type="entry name" value="Immunoglobulins"/>
    <property type="match status" value="2"/>
</dbReference>
<evidence type="ECO:0000256" key="1">
    <source>
        <dbReference type="SAM" id="Phobius"/>
    </source>
</evidence>
<feature type="domain" description="Ig-like" evidence="3">
    <location>
        <begin position="149"/>
        <end position="230"/>
    </location>
</feature>
<reference evidence="4" key="1">
    <citation type="submission" date="2023-07" db="EMBL/GenBank/DDBJ databases">
        <title>Chromosome-level Genome Assembly of Striped Snakehead (Channa striata).</title>
        <authorList>
            <person name="Liu H."/>
        </authorList>
    </citation>
    <scope>NUCLEOTIDE SEQUENCE</scope>
    <source>
        <strain evidence="4">Gz</strain>
        <tissue evidence="4">Muscle</tissue>
    </source>
</reference>
<comment type="caution">
    <text evidence="4">The sequence shown here is derived from an EMBL/GenBank/DDBJ whole genome shotgun (WGS) entry which is preliminary data.</text>
</comment>
<keyword evidence="2" id="KW-0732">Signal</keyword>
<dbReference type="InterPro" id="IPR007110">
    <property type="entry name" value="Ig-like_dom"/>
</dbReference>
<dbReference type="SMART" id="SM00408">
    <property type="entry name" value="IGc2"/>
    <property type="match status" value="1"/>
</dbReference>
<dbReference type="InterPro" id="IPR013783">
    <property type="entry name" value="Ig-like_fold"/>
</dbReference>
<dbReference type="PANTHER" id="PTHR46013">
    <property type="entry name" value="VASCULAR CELL ADHESION MOLECULE 1"/>
    <property type="match status" value="1"/>
</dbReference>
<dbReference type="EMBL" id="JAUPFM010000008">
    <property type="protein sequence ID" value="KAK2845206.1"/>
    <property type="molecule type" value="Genomic_DNA"/>
</dbReference>
<accession>A0AA88MUG8</accession>
<feature type="transmembrane region" description="Helical" evidence="1">
    <location>
        <begin position="237"/>
        <end position="261"/>
    </location>
</feature>
<feature type="chain" id="PRO_5041728321" description="Ig-like domain-containing protein" evidence="2">
    <location>
        <begin position="26"/>
        <end position="341"/>
    </location>
</feature>
<dbReference type="InterPro" id="IPR013106">
    <property type="entry name" value="Ig_V-set"/>
</dbReference>
<dbReference type="SMART" id="SM00409">
    <property type="entry name" value="IG"/>
    <property type="match status" value="2"/>
</dbReference>
<keyword evidence="1" id="KW-0472">Membrane</keyword>
<keyword evidence="5" id="KW-1185">Reference proteome</keyword>
<keyword evidence="1" id="KW-1133">Transmembrane helix</keyword>
<evidence type="ECO:0000313" key="4">
    <source>
        <dbReference type="EMBL" id="KAK2845206.1"/>
    </source>
</evidence>
<dbReference type="PROSITE" id="PS50835">
    <property type="entry name" value="IG_LIKE"/>
    <property type="match status" value="1"/>
</dbReference>
<dbReference type="SUPFAM" id="SSF48726">
    <property type="entry name" value="Immunoglobulin"/>
    <property type="match status" value="2"/>
</dbReference>
<dbReference type="Proteomes" id="UP001187415">
    <property type="component" value="Unassembled WGS sequence"/>
</dbReference>
<dbReference type="AlphaFoldDB" id="A0AA88MUG8"/>
<gene>
    <name evidence="4" type="ORF">Q5P01_011865</name>
</gene>
<dbReference type="PANTHER" id="PTHR46013:SF4">
    <property type="entry name" value="B-CELL RECEPTOR CD22-RELATED"/>
    <property type="match status" value="1"/>
</dbReference>
<evidence type="ECO:0000259" key="3">
    <source>
        <dbReference type="PROSITE" id="PS50835"/>
    </source>
</evidence>
<evidence type="ECO:0000313" key="5">
    <source>
        <dbReference type="Proteomes" id="UP001187415"/>
    </source>
</evidence>
<dbReference type="Pfam" id="PF07686">
    <property type="entry name" value="V-set"/>
    <property type="match status" value="1"/>
</dbReference>
<name>A0AA88MUG8_CHASR</name>
<proteinExistence type="predicted"/>
<feature type="signal peptide" evidence="2">
    <location>
        <begin position="1"/>
        <end position="25"/>
    </location>
</feature>
<dbReference type="InterPro" id="IPR036179">
    <property type="entry name" value="Ig-like_dom_sf"/>
</dbReference>
<protein>
    <recommendedName>
        <fullName evidence="3">Ig-like domain-containing protein</fullName>
    </recommendedName>
</protein>
<dbReference type="Pfam" id="PF13927">
    <property type="entry name" value="Ig_3"/>
    <property type="match status" value="1"/>
</dbReference>
<organism evidence="4 5">
    <name type="scientific">Channa striata</name>
    <name type="common">Snakehead murrel</name>
    <name type="synonym">Ophicephalus striatus</name>
    <dbReference type="NCBI Taxonomy" id="64152"/>
    <lineage>
        <taxon>Eukaryota</taxon>
        <taxon>Metazoa</taxon>
        <taxon>Chordata</taxon>
        <taxon>Craniata</taxon>
        <taxon>Vertebrata</taxon>
        <taxon>Euteleostomi</taxon>
        <taxon>Actinopterygii</taxon>
        <taxon>Neopterygii</taxon>
        <taxon>Teleostei</taxon>
        <taxon>Neoteleostei</taxon>
        <taxon>Acanthomorphata</taxon>
        <taxon>Anabantaria</taxon>
        <taxon>Anabantiformes</taxon>
        <taxon>Channoidei</taxon>
        <taxon>Channidae</taxon>
        <taxon>Channa</taxon>
    </lineage>
</organism>